<protein>
    <submittedName>
        <fullName evidence="1">Uncharacterized protein</fullName>
    </submittedName>
</protein>
<sequence>MLSFIQDVHNVRSNNKINVNLLHLMNRLVSGKSTRASRCCLLQEPDLDSCN</sequence>
<name>A0A0A9EB18_ARUDO</name>
<accession>A0A0A9EB18</accession>
<reference evidence="1" key="1">
    <citation type="submission" date="2014-09" db="EMBL/GenBank/DDBJ databases">
        <authorList>
            <person name="Magalhaes I.L.F."/>
            <person name="Oliveira U."/>
            <person name="Santos F.R."/>
            <person name="Vidigal T.H.D.A."/>
            <person name="Brescovit A.D."/>
            <person name="Santos A.J."/>
        </authorList>
    </citation>
    <scope>NUCLEOTIDE SEQUENCE</scope>
    <source>
        <tissue evidence="1">Shoot tissue taken approximately 20 cm above the soil surface</tissue>
    </source>
</reference>
<dbReference type="EMBL" id="GBRH01201667">
    <property type="protein sequence ID" value="JAD96228.1"/>
    <property type="molecule type" value="Transcribed_RNA"/>
</dbReference>
<proteinExistence type="predicted"/>
<dbReference type="AlphaFoldDB" id="A0A0A9EB18"/>
<evidence type="ECO:0000313" key="1">
    <source>
        <dbReference type="EMBL" id="JAD96228.1"/>
    </source>
</evidence>
<reference evidence="1" key="2">
    <citation type="journal article" date="2015" name="Data Brief">
        <title>Shoot transcriptome of the giant reed, Arundo donax.</title>
        <authorList>
            <person name="Barrero R.A."/>
            <person name="Guerrero F.D."/>
            <person name="Moolhuijzen P."/>
            <person name="Goolsby J.A."/>
            <person name="Tidwell J."/>
            <person name="Bellgard S.E."/>
            <person name="Bellgard M.I."/>
        </authorList>
    </citation>
    <scope>NUCLEOTIDE SEQUENCE</scope>
    <source>
        <tissue evidence="1">Shoot tissue taken approximately 20 cm above the soil surface</tissue>
    </source>
</reference>
<organism evidence="1">
    <name type="scientific">Arundo donax</name>
    <name type="common">Giant reed</name>
    <name type="synonym">Donax arundinaceus</name>
    <dbReference type="NCBI Taxonomy" id="35708"/>
    <lineage>
        <taxon>Eukaryota</taxon>
        <taxon>Viridiplantae</taxon>
        <taxon>Streptophyta</taxon>
        <taxon>Embryophyta</taxon>
        <taxon>Tracheophyta</taxon>
        <taxon>Spermatophyta</taxon>
        <taxon>Magnoliopsida</taxon>
        <taxon>Liliopsida</taxon>
        <taxon>Poales</taxon>
        <taxon>Poaceae</taxon>
        <taxon>PACMAD clade</taxon>
        <taxon>Arundinoideae</taxon>
        <taxon>Arundineae</taxon>
        <taxon>Arundo</taxon>
    </lineage>
</organism>